<accession>A0A917QY78</accession>
<comment type="caution">
    <text evidence="6">The sequence shown here is derived from an EMBL/GenBank/DDBJ whole genome shotgun (WGS) entry which is preliminary data.</text>
</comment>
<dbReference type="SUPFAM" id="SSF54211">
    <property type="entry name" value="Ribosomal protein S5 domain 2-like"/>
    <property type="match status" value="1"/>
</dbReference>
<dbReference type="GO" id="GO:0050515">
    <property type="term" value="F:4-(cytidine 5'-diphospho)-2-C-methyl-D-erythritol kinase activity"/>
    <property type="evidence" value="ECO:0007669"/>
    <property type="project" value="TreeGrafter"/>
</dbReference>
<dbReference type="Gene3D" id="3.30.230.10">
    <property type="match status" value="1"/>
</dbReference>
<feature type="domain" description="GHMP kinase N-terminal" evidence="5">
    <location>
        <begin position="78"/>
        <end position="145"/>
    </location>
</feature>
<evidence type="ECO:0000259" key="5">
    <source>
        <dbReference type="Pfam" id="PF00288"/>
    </source>
</evidence>
<evidence type="ECO:0000256" key="2">
    <source>
        <dbReference type="ARBA" id="ARBA00022741"/>
    </source>
</evidence>
<protein>
    <recommendedName>
        <fullName evidence="5">GHMP kinase N-terminal domain-containing protein</fullName>
    </recommendedName>
</protein>
<sequence>MPVSPRRSSVTTRATRVNVRTAGGVCNGTLGELFQGPVTYHGRESIGLISFPVDRYAWAYFAEGDGDPDPVPAMPKAARAARLFLRRYGLRLPPGRWSRHSELDVGAGMASSTADIVATLRTLFQFFGLPYDQEVVTGVLARIERADSVFLDDFALYLSDRHQVVEGLGTSVGFHTCSVVEAGVVDTCAVTPALLRHYRAHRHSYEACLAEMLRGFRTGDAAAVARAATVSAGLSQQVLPKETYEAVAANRAHFGADGVFVAHTGGVIGYLFTRRLARSRMDDLSAFFRELGHQCSFAWGGYGGA</sequence>
<dbReference type="Pfam" id="PF00288">
    <property type="entry name" value="GHMP_kinases_N"/>
    <property type="match status" value="1"/>
</dbReference>
<keyword evidence="4" id="KW-0067">ATP-binding</keyword>
<dbReference type="PANTHER" id="PTHR43527">
    <property type="entry name" value="4-DIPHOSPHOCYTIDYL-2-C-METHYL-D-ERYTHRITOL KINASE, CHLOROPLASTIC"/>
    <property type="match status" value="1"/>
</dbReference>
<dbReference type="InterPro" id="IPR020568">
    <property type="entry name" value="Ribosomal_Su5_D2-typ_SF"/>
</dbReference>
<dbReference type="Proteomes" id="UP000645217">
    <property type="component" value="Unassembled WGS sequence"/>
</dbReference>
<dbReference type="PANTHER" id="PTHR43527:SF1">
    <property type="entry name" value="L-THREONINE KINASE"/>
    <property type="match status" value="1"/>
</dbReference>
<reference evidence="6" key="1">
    <citation type="journal article" date="2014" name="Int. J. Syst. Evol. Microbiol.">
        <title>Complete genome sequence of Corynebacterium casei LMG S-19264T (=DSM 44701T), isolated from a smear-ripened cheese.</title>
        <authorList>
            <consortium name="US DOE Joint Genome Institute (JGI-PGF)"/>
            <person name="Walter F."/>
            <person name="Albersmeier A."/>
            <person name="Kalinowski J."/>
            <person name="Ruckert C."/>
        </authorList>
    </citation>
    <scope>NUCLEOTIDE SEQUENCE</scope>
    <source>
        <strain evidence="6">JCM 13064</strain>
    </source>
</reference>
<keyword evidence="1" id="KW-0808">Transferase</keyword>
<gene>
    <name evidence="6" type="ORF">GCM10007964_16950</name>
</gene>
<dbReference type="InterPro" id="IPR014721">
    <property type="entry name" value="Ribsml_uS5_D2-typ_fold_subgr"/>
</dbReference>
<organism evidence="6 7">
    <name type="scientific">Sphaerisporangium melleum</name>
    <dbReference type="NCBI Taxonomy" id="321316"/>
    <lineage>
        <taxon>Bacteria</taxon>
        <taxon>Bacillati</taxon>
        <taxon>Actinomycetota</taxon>
        <taxon>Actinomycetes</taxon>
        <taxon>Streptosporangiales</taxon>
        <taxon>Streptosporangiaceae</taxon>
        <taxon>Sphaerisporangium</taxon>
    </lineage>
</organism>
<dbReference type="GO" id="GO:0005524">
    <property type="term" value="F:ATP binding"/>
    <property type="evidence" value="ECO:0007669"/>
    <property type="project" value="UniProtKB-KW"/>
</dbReference>
<keyword evidence="2" id="KW-0547">Nucleotide-binding</keyword>
<reference evidence="6" key="2">
    <citation type="submission" date="2020-09" db="EMBL/GenBank/DDBJ databases">
        <authorList>
            <person name="Sun Q."/>
            <person name="Ohkuma M."/>
        </authorList>
    </citation>
    <scope>NUCLEOTIDE SEQUENCE</scope>
    <source>
        <strain evidence="6">JCM 13064</strain>
    </source>
</reference>
<evidence type="ECO:0000256" key="4">
    <source>
        <dbReference type="ARBA" id="ARBA00022840"/>
    </source>
</evidence>
<dbReference type="InterPro" id="IPR012363">
    <property type="entry name" value="PduX"/>
</dbReference>
<dbReference type="EMBL" id="BMNT01000007">
    <property type="protein sequence ID" value="GGK74714.1"/>
    <property type="molecule type" value="Genomic_DNA"/>
</dbReference>
<evidence type="ECO:0000256" key="1">
    <source>
        <dbReference type="ARBA" id="ARBA00022679"/>
    </source>
</evidence>
<name>A0A917QY78_9ACTN</name>
<dbReference type="InterPro" id="IPR006204">
    <property type="entry name" value="GHMP_kinase_N_dom"/>
</dbReference>
<dbReference type="PIRSF" id="PIRSF033887">
    <property type="entry name" value="PduX"/>
    <property type="match status" value="1"/>
</dbReference>
<dbReference type="AlphaFoldDB" id="A0A917QY78"/>
<evidence type="ECO:0000313" key="7">
    <source>
        <dbReference type="Proteomes" id="UP000645217"/>
    </source>
</evidence>
<evidence type="ECO:0000256" key="3">
    <source>
        <dbReference type="ARBA" id="ARBA00022777"/>
    </source>
</evidence>
<keyword evidence="7" id="KW-1185">Reference proteome</keyword>
<evidence type="ECO:0000313" key="6">
    <source>
        <dbReference type="EMBL" id="GGK74714.1"/>
    </source>
</evidence>
<keyword evidence="3" id="KW-0418">Kinase</keyword>
<proteinExistence type="predicted"/>